<dbReference type="Proteomes" id="UP000308671">
    <property type="component" value="Unassembled WGS sequence"/>
</dbReference>
<comment type="caution">
    <text evidence="1">The sequence shown here is derived from an EMBL/GenBank/DDBJ whole genome shotgun (WGS) entry which is preliminary data.</text>
</comment>
<gene>
    <name evidence="1" type="ORF">BGAL_0452g00020</name>
</gene>
<name>A0A4V4HTJ4_9HELO</name>
<evidence type="ECO:0000313" key="1">
    <source>
        <dbReference type="EMBL" id="THV45766.1"/>
    </source>
</evidence>
<proteinExistence type="predicted"/>
<dbReference type="OrthoDB" id="3540360at2759"/>
<keyword evidence="2" id="KW-1185">Reference proteome</keyword>
<organism evidence="1 2">
    <name type="scientific">Botrytis galanthina</name>
    <dbReference type="NCBI Taxonomy" id="278940"/>
    <lineage>
        <taxon>Eukaryota</taxon>
        <taxon>Fungi</taxon>
        <taxon>Dikarya</taxon>
        <taxon>Ascomycota</taxon>
        <taxon>Pezizomycotina</taxon>
        <taxon>Leotiomycetes</taxon>
        <taxon>Helotiales</taxon>
        <taxon>Sclerotiniaceae</taxon>
        <taxon>Botrytis</taxon>
    </lineage>
</organism>
<accession>A0A4V4HTJ4</accession>
<reference evidence="1 2" key="1">
    <citation type="submission" date="2017-12" db="EMBL/GenBank/DDBJ databases">
        <title>Comparative genomics of Botrytis spp.</title>
        <authorList>
            <person name="Valero-Jimenez C.A."/>
            <person name="Tapia P."/>
            <person name="Veloso J."/>
            <person name="Silva-Moreno E."/>
            <person name="Staats M."/>
            <person name="Valdes J.H."/>
            <person name="Van Kan J.A.L."/>
        </authorList>
    </citation>
    <scope>NUCLEOTIDE SEQUENCE [LARGE SCALE GENOMIC DNA]</scope>
    <source>
        <strain evidence="1 2">MUCL435</strain>
    </source>
</reference>
<protein>
    <submittedName>
        <fullName evidence="1">Uncharacterized protein</fullName>
    </submittedName>
</protein>
<dbReference type="EMBL" id="PQXL01000451">
    <property type="protein sequence ID" value="THV45766.1"/>
    <property type="molecule type" value="Genomic_DNA"/>
</dbReference>
<sequence length="320" mass="36739">MVFVPPPLITHDHDFRATEDYINSLRDEDNHPAAWKEPELVPADLKVKPNMVYRPVSDFLAANQLPKVEGQQKRLKVKAEYTADLPPTTISLVKSIYLIQRAIDPDEFAHIQPAYLTRYSGNSHDRAHYCRAVNGYASQLEREILERMRNVTSSMIAEAIYTDEFQEICRSDNAREDLELFFAENASNDQLYYVYSKLWTAIHFGFVMDNNVRPNAQEETGIPVYFSDDEGSDDESMDSHTLADEENKRWENHDAVSYDHDHARSNFKGGWRQLVINWKMASTPWDGLSGLPARFRAKYNKLRYLKGATRGLPAAASLES</sequence>
<dbReference type="AlphaFoldDB" id="A0A4V4HTJ4"/>
<evidence type="ECO:0000313" key="2">
    <source>
        <dbReference type="Proteomes" id="UP000308671"/>
    </source>
</evidence>